<dbReference type="OrthoDB" id="369729at2"/>
<keyword evidence="3" id="KW-1185">Reference proteome</keyword>
<proteinExistence type="predicted"/>
<dbReference type="RefSeq" id="WP_100704781.1">
    <property type="nucleotide sequence ID" value="NZ_NPDL01000004.1"/>
</dbReference>
<organism evidence="2 3">
    <name type="scientific">Leptospira hartskeerlii</name>
    <dbReference type="NCBI Taxonomy" id="2023177"/>
    <lineage>
        <taxon>Bacteria</taxon>
        <taxon>Pseudomonadati</taxon>
        <taxon>Spirochaetota</taxon>
        <taxon>Spirochaetia</taxon>
        <taxon>Leptospirales</taxon>
        <taxon>Leptospiraceae</taxon>
        <taxon>Leptospira</taxon>
    </lineage>
</organism>
<reference evidence="2 3" key="1">
    <citation type="submission" date="2017-07" db="EMBL/GenBank/DDBJ databases">
        <title>Leptospira spp. isolated from tropical soils.</title>
        <authorList>
            <person name="Thibeaux R."/>
            <person name="Iraola G."/>
            <person name="Ferres I."/>
            <person name="Bierque E."/>
            <person name="Girault D."/>
            <person name="Soupe-Gilbert M.-E."/>
            <person name="Picardeau M."/>
            <person name="Goarant C."/>
        </authorList>
    </citation>
    <scope>NUCLEOTIDE SEQUENCE [LARGE SCALE GENOMIC DNA]</scope>
    <source>
        <strain evidence="2 3">MCA1-C-A1</strain>
    </source>
</reference>
<accession>A0A2M9XHA1</accession>
<gene>
    <name evidence="2" type="ORF">CH357_00200</name>
</gene>
<dbReference type="Pfam" id="PF04773">
    <property type="entry name" value="FecR"/>
    <property type="match status" value="1"/>
</dbReference>
<dbReference type="AlphaFoldDB" id="A0A2M9XHA1"/>
<name>A0A2M9XHA1_9LEPT</name>
<dbReference type="PANTHER" id="PTHR38731">
    <property type="entry name" value="LIPL45-RELATED LIPOPROTEIN-RELATED"/>
    <property type="match status" value="1"/>
</dbReference>
<feature type="domain" description="FecR protein" evidence="1">
    <location>
        <begin position="63"/>
        <end position="160"/>
    </location>
</feature>
<dbReference type="Gene3D" id="2.60.120.1440">
    <property type="match status" value="1"/>
</dbReference>
<dbReference type="EMBL" id="NPDN01000001">
    <property type="protein sequence ID" value="PJZ27029.1"/>
    <property type="molecule type" value="Genomic_DNA"/>
</dbReference>
<dbReference type="PANTHER" id="PTHR38731:SF1">
    <property type="entry name" value="FECR PROTEIN DOMAIN-CONTAINING PROTEIN"/>
    <property type="match status" value="1"/>
</dbReference>
<evidence type="ECO:0000313" key="2">
    <source>
        <dbReference type="EMBL" id="PJZ27029.1"/>
    </source>
</evidence>
<evidence type="ECO:0000259" key="1">
    <source>
        <dbReference type="Pfam" id="PF04773"/>
    </source>
</evidence>
<dbReference type="InterPro" id="IPR006860">
    <property type="entry name" value="FecR"/>
</dbReference>
<sequence>MNRKLFLLFLIVTFIGSSNFCSKIFSPKSKPGLVVIFLTGKVEVERNGKLIPLSLGSVLQKDDTIKTNSGSLDLQTGLGHVIRLKPYTNLSIDSLHGDHSEETSLAVKTGLLLVKTNKLSRKEQFKISTPTAIAGVRGTAFSFEVVQGTLPKIKVYEGMVAMTLKAPVSQEILADKIAENPNYQKFQKLLEENEIVISEEEEAEVKPEFDQLAQTILNRMDDAAIAQSIESFRSDLMRSVQKGKFERDPRESADLETLVKVDEDLISGSLNNKSLTKEIEKDQGEKLNIALDKVESDASSRKLDSEEEIKKYYSVLESIHKLDKTILYGAVVTQVGNTMLVHSTKGIFRLNVSEVEYIQYKNFDVVTKKKK</sequence>
<dbReference type="Proteomes" id="UP000232196">
    <property type="component" value="Unassembled WGS sequence"/>
</dbReference>
<protein>
    <submittedName>
        <fullName evidence="2">Iron dicitrate transport regulator FecR</fullName>
    </submittedName>
</protein>
<comment type="caution">
    <text evidence="2">The sequence shown here is derived from an EMBL/GenBank/DDBJ whole genome shotgun (WGS) entry which is preliminary data.</text>
</comment>
<evidence type="ECO:0000313" key="3">
    <source>
        <dbReference type="Proteomes" id="UP000232196"/>
    </source>
</evidence>